<keyword evidence="9" id="KW-0472">Membrane</keyword>
<dbReference type="STRING" id="4072.A0A2G2YH92"/>
<dbReference type="EMBL" id="AYRZ02000011">
    <property type="protein sequence ID" value="PHT69090.1"/>
    <property type="molecule type" value="Genomic_DNA"/>
</dbReference>
<feature type="chain" id="PRO_5013599131" description="NB-ARC domain-containing protein" evidence="10">
    <location>
        <begin position="23"/>
        <end position="519"/>
    </location>
</feature>
<keyword evidence="8" id="KW-0175">Coiled coil</keyword>
<dbReference type="PANTHER" id="PTHR23155:SF1152">
    <property type="entry name" value="AAA+ ATPASE DOMAIN-CONTAINING PROTEIN"/>
    <property type="match status" value="1"/>
</dbReference>
<evidence type="ECO:0000256" key="2">
    <source>
        <dbReference type="ARBA" id="ARBA00008894"/>
    </source>
</evidence>
<dbReference type="Gene3D" id="1.10.8.430">
    <property type="entry name" value="Helical domain of apoptotic protease-activating factors"/>
    <property type="match status" value="1"/>
</dbReference>
<dbReference type="PRINTS" id="PR00364">
    <property type="entry name" value="DISEASERSIST"/>
</dbReference>
<reference evidence="12 13" key="2">
    <citation type="journal article" date="2017" name="Genome Biol.">
        <title>New reference genome sequences of hot pepper reveal the massive evolution of plant disease-resistance genes by retroduplication.</title>
        <authorList>
            <person name="Kim S."/>
            <person name="Park J."/>
            <person name="Yeom S.I."/>
            <person name="Kim Y.M."/>
            <person name="Seo E."/>
            <person name="Kim K.T."/>
            <person name="Kim M.S."/>
            <person name="Lee J.M."/>
            <person name="Cheong K."/>
            <person name="Shin H.S."/>
            <person name="Kim S.B."/>
            <person name="Han K."/>
            <person name="Lee J."/>
            <person name="Park M."/>
            <person name="Lee H.A."/>
            <person name="Lee H.Y."/>
            <person name="Lee Y."/>
            <person name="Oh S."/>
            <person name="Lee J.H."/>
            <person name="Choi E."/>
            <person name="Choi E."/>
            <person name="Lee S.E."/>
            <person name="Jeon J."/>
            <person name="Kim H."/>
            <person name="Choi G."/>
            <person name="Song H."/>
            <person name="Lee J."/>
            <person name="Lee S.C."/>
            <person name="Kwon J.K."/>
            <person name="Lee H.Y."/>
            <person name="Koo N."/>
            <person name="Hong Y."/>
            <person name="Kim R.W."/>
            <person name="Kang W.H."/>
            <person name="Huh J.H."/>
            <person name="Kang B.C."/>
            <person name="Yang T.J."/>
            <person name="Lee Y.H."/>
            <person name="Bennetzen J.L."/>
            <person name="Choi D."/>
        </authorList>
    </citation>
    <scope>NUCLEOTIDE SEQUENCE [LARGE SCALE GENOMIC DNA]</scope>
    <source>
        <strain evidence="13">cv. CM334</strain>
    </source>
</reference>
<comment type="subcellular location">
    <subcellularLocation>
        <location evidence="1">Membrane</location>
        <topology evidence="1">Peripheral membrane protein</topology>
    </subcellularLocation>
</comment>
<dbReference type="GO" id="GO:0005737">
    <property type="term" value="C:cytoplasm"/>
    <property type="evidence" value="ECO:0007669"/>
    <property type="project" value="UniProtKB-SubCell"/>
</dbReference>
<dbReference type="GO" id="GO:0016020">
    <property type="term" value="C:membrane"/>
    <property type="evidence" value="ECO:0007669"/>
    <property type="project" value="UniProtKB-SubCell"/>
</dbReference>
<dbReference type="InterPro" id="IPR002182">
    <property type="entry name" value="NB-ARC"/>
</dbReference>
<dbReference type="Gene3D" id="1.20.5.4130">
    <property type="match status" value="1"/>
</dbReference>
<evidence type="ECO:0000313" key="12">
    <source>
        <dbReference type="EMBL" id="PHT69090.1"/>
    </source>
</evidence>
<keyword evidence="3" id="KW-0433">Leucine-rich repeat</keyword>
<dbReference type="GO" id="GO:0043531">
    <property type="term" value="F:ADP binding"/>
    <property type="evidence" value="ECO:0007669"/>
    <property type="project" value="InterPro"/>
</dbReference>
<protein>
    <recommendedName>
        <fullName evidence="11">NB-ARC domain-containing protein</fullName>
    </recommendedName>
</protein>
<name>A0A2G2YH92_CAPAN</name>
<dbReference type="GO" id="GO:0006952">
    <property type="term" value="P:defense response"/>
    <property type="evidence" value="ECO:0007669"/>
    <property type="project" value="UniProtKB-KW"/>
</dbReference>
<dbReference type="Pfam" id="PF00931">
    <property type="entry name" value="NB-ARC"/>
    <property type="match status" value="1"/>
</dbReference>
<evidence type="ECO:0000256" key="10">
    <source>
        <dbReference type="SAM" id="SignalP"/>
    </source>
</evidence>
<evidence type="ECO:0000256" key="8">
    <source>
        <dbReference type="ARBA" id="ARBA00023054"/>
    </source>
</evidence>
<sequence length="519" mass="58702">MAYAAVASLMSTLGLLMQSNSCLVLPGEEPTKSLHEKVEEQIQSLREKLCLLQECLENLEKNINDRKAVECYEGKIKVAAHDAEERIELALGEIYDAETEKNWRKAYKKLCKRLQQASKSIDSKSRKLREITKSSGLKTMSLLVQSFDLPEHSPQLDNNSDMVGHVNELEDMKSKITDISSNETEVVAIVAWATMSKEYCVRRMLWQLLHCIPSSKDVIREEMDDGDLAGKLKQKLWKRRYLVVIDDIWTTKAWYDISQWFPDCRGSHVLLTTSCVNVVGYVAPGKPPHHMSFLSAKQSWELLQSKVHISSELFEVGKRIADNCHGLPLTVIIVAGLLSKCNNALDGWEQVAQAVKSAIFNDPHRQCEKLRIVHFMKTGWRCLPNIPSGEGKHAIVEHLRTITGVGPSWCKKEIFALTPNLTKLEVVLDRIADDSDYFFSSSDDWDYLWPNNPAHDAFFENLRAFPPTLRRLTLCGLSLNWAAMDIVGMLPNLEALELKDNACGNSSGTRWKPSRGVFS</sequence>
<evidence type="ECO:0000256" key="9">
    <source>
        <dbReference type="ARBA" id="ARBA00023136"/>
    </source>
</evidence>
<keyword evidence="13" id="KW-1185">Reference proteome</keyword>
<reference evidence="12 13" key="1">
    <citation type="journal article" date="2014" name="Nat. Genet.">
        <title>Genome sequence of the hot pepper provides insights into the evolution of pungency in Capsicum species.</title>
        <authorList>
            <person name="Kim S."/>
            <person name="Park M."/>
            <person name="Yeom S.I."/>
            <person name="Kim Y.M."/>
            <person name="Lee J.M."/>
            <person name="Lee H.A."/>
            <person name="Seo E."/>
            <person name="Choi J."/>
            <person name="Cheong K."/>
            <person name="Kim K.T."/>
            <person name="Jung K."/>
            <person name="Lee G.W."/>
            <person name="Oh S.K."/>
            <person name="Bae C."/>
            <person name="Kim S.B."/>
            <person name="Lee H.Y."/>
            <person name="Kim S.Y."/>
            <person name="Kim M.S."/>
            <person name="Kang B.C."/>
            <person name="Jo Y.D."/>
            <person name="Yang H.B."/>
            <person name="Jeong H.J."/>
            <person name="Kang W.H."/>
            <person name="Kwon J.K."/>
            <person name="Shin C."/>
            <person name="Lim J.Y."/>
            <person name="Park J.H."/>
            <person name="Huh J.H."/>
            <person name="Kim J.S."/>
            <person name="Kim B.D."/>
            <person name="Cohen O."/>
            <person name="Paran I."/>
            <person name="Suh M.C."/>
            <person name="Lee S.B."/>
            <person name="Kim Y.K."/>
            <person name="Shin Y."/>
            <person name="Noh S.J."/>
            <person name="Park J."/>
            <person name="Seo Y.S."/>
            <person name="Kwon S.Y."/>
            <person name="Kim H.A."/>
            <person name="Park J.M."/>
            <person name="Kim H.J."/>
            <person name="Choi S.B."/>
            <person name="Bosland P.W."/>
            <person name="Reeves G."/>
            <person name="Jo S.H."/>
            <person name="Lee B.W."/>
            <person name="Cho H.T."/>
            <person name="Choi H.S."/>
            <person name="Lee M.S."/>
            <person name="Yu Y."/>
            <person name="Do Choi Y."/>
            <person name="Park B.S."/>
            <person name="van Deynze A."/>
            <person name="Ashrafi H."/>
            <person name="Hill T."/>
            <person name="Kim W.T."/>
            <person name="Pai H.S."/>
            <person name="Ahn H.K."/>
            <person name="Yeam I."/>
            <person name="Giovannoni J.J."/>
            <person name="Rose J.K."/>
            <person name="Sorensen I."/>
            <person name="Lee S.J."/>
            <person name="Kim R.W."/>
            <person name="Choi I.Y."/>
            <person name="Choi B.S."/>
            <person name="Lim J.S."/>
            <person name="Lee Y.H."/>
            <person name="Choi D."/>
        </authorList>
    </citation>
    <scope>NUCLEOTIDE SEQUENCE [LARGE SCALE GENOMIC DNA]</scope>
    <source>
        <strain evidence="13">cv. CM334</strain>
    </source>
</reference>
<dbReference type="Gene3D" id="3.40.50.300">
    <property type="entry name" value="P-loop containing nucleotide triphosphate hydrolases"/>
    <property type="match status" value="1"/>
</dbReference>
<comment type="similarity">
    <text evidence="2">Belongs to the disease resistance NB-LRR family.</text>
</comment>
<keyword evidence="7" id="KW-0067">ATP-binding</keyword>
<accession>A0A2G2YH92</accession>
<organism evidence="12 13">
    <name type="scientific">Capsicum annuum</name>
    <name type="common">Capsicum pepper</name>
    <dbReference type="NCBI Taxonomy" id="4072"/>
    <lineage>
        <taxon>Eukaryota</taxon>
        <taxon>Viridiplantae</taxon>
        <taxon>Streptophyta</taxon>
        <taxon>Embryophyta</taxon>
        <taxon>Tracheophyta</taxon>
        <taxon>Spermatophyta</taxon>
        <taxon>Magnoliopsida</taxon>
        <taxon>eudicotyledons</taxon>
        <taxon>Gunneridae</taxon>
        <taxon>Pentapetalae</taxon>
        <taxon>asterids</taxon>
        <taxon>lamiids</taxon>
        <taxon>Solanales</taxon>
        <taxon>Solanaceae</taxon>
        <taxon>Solanoideae</taxon>
        <taxon>Capsiceae</taxon>
        <taxon>Capsicum</taxon>
    </lineage>
</organism>
<dbReference type="SUPFAM" id="SSF52540">
    <property type="entry name" value="P-loop containing nucleoside triphosphate hydrolases"/>
    <property type="match status" value="1"/>
</dbReference>
<keyword evidence="5" id="KW-0547">Nucleotide-binding</keyword>
<dbReference type="Gramene" id="PHT69090">
    <property type="protein sequence ID" value="PHT69090"/>
    <property type="gene ID" value="T459_28577"/>
</dbReference>
<dbReference type="GO" id="GO:0005524">
    <property type="term" value="F:ATP binding"/>
    <property type="evidence" value="ECO:0007669"/>
    <property type="project" value="UniProtKB-KW"/>
</dbReference>
<dbReference type="InterPro" id="IPR042197">
    <property type="entry name" value="Apaf_helical"/>
</dbReference>
<evidence type="ECO:0000256" key="4">
    <source>
        <dbReference type="ARBA" id="ARBA00022737"/>
    </source>
</evidence>
<proteinExistence type="inferred from homology"/>
<keyword evidence="6" id="KW-0611">Plant defense</keyword>
<evidence type="ECO:0000256" key="5">
    <source>
        <dbReference type="ARBA" id="ARBA00022741"/>
    </source>
</evidence>
<dbReference type="Proteomes" id="UP000222542">
    <property type="component" value="Unassembled WGS sequence"/>
</dbReference>
<comment type="caution">
    <text evidence="12">The sequence shown here is derived from an EMBL/GenBank/DDBJ whole genome shotgun (WGS) entry which is preliminary data.</text>
</comment>
<keyword evidence="4" id="KW-0677">Repeat</keyword>
<dbReference type="InterPro" id="IPR027417">
    <property type="entry name" value="P-loop_NTPase"/>
</dbReference>
<evidence type="ECO:0000256" key="6">
    <source>
        <dbReference type="ARBA" id="ARBA00022821"/>
    </source>
</evidence>
<keyword evidence="10" id="KW-0732">Signal</keyword>
<dbReference type="PANTHER" id="PTHR23155">
    <property type="entry name" value="DISEASE RESISTANCE PROTEIN RP"/>
    <property type="match status" value="1"/>
</dbReference>
<evidence type="ECO:0000313" key="13">
    <source>
        <dbReference type="Proteomes" id="UP000222542"/>
    </source>
</evidence>
<feature type="domain" description="NB-ARC" evidence="11">
    <location>
        <begin position="188"/>
        <end position="308"/>
    </location>
</feature>
<evidence type="ECO:0000256" key="3">
    <source>
        <dbReference type="ARBA" id="ARBA00022614"/>
    </source>
</evidence>
<gene>
    <name evidence="12" type="ORF">T459_28577</name>
</gene>
<evidence type="ECO:0000259" key="11">
    <source>
        <dbReference type="Pfam" id="PF00931"/>
    </source>
</evidence>
<dbReference type="InterPro" id="IPR038005">
    <property type="entry name" value="RX-like_CC"/>
</dbReference>
<dbReference type="AlphaFoldDB" id="A0A2G2YH92"/>
<evidence type="ECO:0000256" key="1">
    <source>
        <dbReference type="ARBA" id="ARBA00004170"/>
    </source>
</evidence>
<evidence type="ECO:0000256" key="7">
    <source>
        <dbReference type="ARBA" id="ARBA00022840"/>
    </source>
</evidence>
<dbReference type="CDD" id="cd14798">
    <property type="entry name" value="RX-CC_like"/>
    <property type="match status" value="1"/>
</dbReference>
<feature type="signal peptide" evidence="10">
    <location>
        <begin position="1"/>
        <end position="22"/>
    </location>
</feature>
<dbReference type="InterPro" id="IPR044974">
    <property type="entry name" value="Disease_R_plants"/>
</dbReference>